<dbReference type="InterPro" id="IPR004038">
    <property type="entry name" value="Ribosomal_eL8/eL30/eS12/Gad45"/>
</dbReference>
<dbReference type="InterPro" id="IPR029064">
    <property type="entry name" value="Ribosomal_eL30-like_sf"/>
</dbReference>
<evidence type="ECO:0000313" key="2">
    <source>
        <dbReference type="EMBL" id="WIA12694.1"/>
    </source>
</evidence>
<evidence type="ECO:0000259" key="1">
    <source>
        <dbReference type="Pfam" id="PF01248"/>
    </source>
</evidence>
<dbReference type="Gene3D" id="3.30.1330.30">
    <property type="match status" value="1"/>
</dbReference>
<proteinExistence type="predicted"/>
<evidence type="ECO:0000313" key="3">
    <source>
        <dbReference type="Proteomes" id="UP001244341"/>
    </source>
</evidence>
<keyword evidence="3" id="KW-1185">Reference proteome</keyword>
<organism evidence="2 3">
    <name type="scientific">Tetradesmus obliquus</name>
    <name type="common">Green alga</name>
    <name type="synonym">Acutodesmus obliquus</name>
    <dbReference type="NCBI Taxonomy" id="3088"/>
    <lineage>
        <taxon>Eukaryota</taxon>
        <taxon>Viridiplantae</taxon>
        <taxon>Chlorophyta</taxon>
        <taxon>core chlorophytes</taxon>
        <taxon>Chlorophyceae</taxon>
        <taxon>CS clade</taxon>
        <taxon>Sphaeropleales</taxon>
        <taxon>Scenedesmaceae</taxon>
        <taxon>Tetradesmus</taxon>
    </lineage>
</organism>
<reference evidence="2 3" key="1">
    <citation type="submission" date="2023-05" db="EMBL/GenBank/DDBJ databases">
        <title>A 100% complete, gapless, phased diploid assembly of the Scenedesmus obliquus UTEX 3031 genome.</title>
        <authorList>
            <person name="Biondi T.C."/>
            <person name="Hanschen E.R."/>
            <person name="Kwon T."/>
            <person name="Eng W."/>
            <person name="Kruse C.P.S."/>
            <person name="Koehler S.I."/>
            <person name="Kunde Y."/>
            <person name="Gleasner C.D."/>
            <person name="You Mak K.T."/>
            <person name="Polle J."/>
            <person name="Hovde B.T."/>
            <person name="Starkenburg S.R."/>
        </authorList>
    </citation>
    <scope>NUCLEOTIDE SEQUENCE [LARGE SCALE GENOMIC DNA]</scope>
    <source>
        <strain evidence="2 3">DOE0152z</strain>
    </source>
</reference>
<sequence length="258" mass="25986">MGCGVDINSLTGNGLAGNGLAGNGLAGNSLLAAGLGVDQQTLQQLAAQLLGGAGMLQPDSAGVQSDLAAGVYGAGFGPGPSDQGLPGSPQAIVQGLGPPGLDGASMFAGGSMAYCKQEISAGLNAAVAGLLTSIKGFQDRAMAKNPAKANMRRWYVCGLREVRKAIKSGKARAVLLAPNIEQIEAEGGLNDSVDDIIASCGAASVPVVFALSRKKMGEVYGFRKRMSAIALLEVGGVQEVFDQVLSLAAEGRSRQLVG</sequence>
<dbReference type="EMBL" id="CP126211">
    <property type="protein sequence ID" value="WIA12694.1"/>
    <property type="molecule type" value="Genomic_DNA"/>
</dbReference>
<feature type="domain" description="Ribosomal protein eL8/eL30/eS12/Gadd45" evidence="1">
    <location>
        <begin position="142"/>
        <end position="239"/>
    </location>
</feature>
<dbReference type="Proteomes" id="UP001244341">
    <property type="component" value="Chromosome 4b"/>
</dbReference>
<dbReference type="InterPro" id="IPR040051">
    <property type="entry name" value="SECISBP2"/>
</dbReference>
<dbReference type="PANTHER" id="PTHR13284">
    <property type="entry name" value="GH01354P"/>
    <property type="match status" value="1"/>
</dbReference>
<dbReference type="PANTHER" id="PTHR13284:SF4">
    <property type="entry name" value="C2H2-TYPE DOMAIN-CONTAINING PROTEIN"/>
    <property type="match status" value="1"/>
</dbReference>
<name>A0ABY8TUY9_TETOB</name>
<dbReference type="Pfam" id="PF01248">
    <property type="entry name" value="Ribosomal_L7Ae"/>
    <property type="match status" value="1"/>
</dbReference>
<accession>A0ABY8TUY9</accession>
<dbReference type="SUPFAM" id="SSF55315">
    <property type="entry name" value="L30e-like"/>
    <property type="match status" value="1"/>
</dbReference>
<protein>
    <recommendedName>
        <fullName evidence="1">Ribosomal protein eL8/eL30/eS12/Gadd45 domain-containing protein</fullName>
    </recommendedName>
</protein>
<gene>
    <name evidence="2" type="ORF">OEZ85_006335</name>
</gene>